<feature type="region of interest" description="Disordered" evidence="1">
    <location>
        <begin position="32"/>
        <end position="117"/>
    </location>
</feature>
<gene>
    <name evidence="2" type="ORF">CYLTODRAFT_424537</name>
</gene>
<evidence type="ECO:0000313" key="3">
    <source>
        <dbReference type="Proteomes" id="UP000054007"/>
    </source>
</evidence>
<dbReference type="Proteomes" id="UP000054007">
    <property type="component" value="Unassembled WGS sequence"/>
</dbReference>
<organism evidence="2 3">
    <name type="scientific">Cylindrobasidium torrendii FP15055 ss-10</name>
    <dbReference type="NCBI Taxonomy" id="1314674"/>
    <lineage>
        <taxon>Eukaryota</taxon>
        <taxon>Fungi</taxon>
        <taxon>Dikarya</taxon>
        <taxon>Basidiomycota</taxon>
        <taxon>Agaricomycotina</taxon>
        <taxon>Agaricomycetes</taxon>
        <taxon>Agaricomycetidae</taxon>
        <taxon>Agaricales</taxon>
        <taxon>Marasmiineae</taxon>
        <taxon>Physalacriaceae</taxon>
        <taxon>Cylindrobasidium</taxon>
    </lineage>
</organism>
<dbReference type="EMBL" id="KN880599">
    <property type="protein sequence ID" value="KIY65230.1"/>
    <property type="molecule type" value="Genomic_DNA"/>
</dbReference>
<proteinExistence type="predicted"/>
<feature type="compositionally biased region" description="Polar residues" evidence="1">
    <location>
        <begin position="42"/>
        <end position="57"/>
    </location>
</feature>
<evidence type="ECO:0000256" key="1">
    <source>
        <dbReference type="SAM" id="MobiDB-lite"/>
    </source>
</evidence>
<feature type="compositionally biased region" description="Low complexity" evidence="1">
    <location>
        <begin position="386"/>
        <end position="401"/>
    </location>
</feature>
<name>A0A0D7B4V7_9AGAR</name>
<feature type="compositionally biased region" description="Polar residues" evidence="1">
    <location>
        <begin position="249"/>
        <end position="269"/>
    </location>
</feature>
<sequence length="536" mass="57992">MGFFSVRRPDEASAHNDKSVVNVIRSRFYGKHTRSHDENEAHSTFTDAGASAAQTLSHPPPTPLKKAPSNRAPHTPSKAGPSTPNTTPQPQRVASIRESTKENIGSPRPRKPAAADNASATLAQRLNDLATANAEGLLSDDEYRMLRQNLFERFASSSTVPSEAPVVPVSIGRHAHQGSESSRNSNFIVDVPTRTPSLRSHQSVSSFFRRSHSKTRTPAGSMDLGDSGSVVSSSSKTSNIFRSLKKKTSNSSITSVQTEASRNPDNISLASRRKFADPPLSSARSVASSHKRYATPPSSFPGPRVPAADLTFSMLDDDDEEKSSADIKQEIAAIEAERKRLMDAFSGLELSTLTKRKTRQASTDGSVYTLTPDTPTTPRRMRGSDSDSMSVRSGTSVSTTHTGRRVVVRQKTSSSLATNSSKLSTPSRKPSNSSMSSSLRGGYGGIVPPIPSLPSGLSSGMNGSSTSLNMMRSTGHLPMSSVPEHDIEQPPPVNVDSEMDEIRRRREEVGQRYEARLEYLQAKLKGALLHEKLMKK</sequence>
<dbReference type="AlphaFoldDB" id="A0A0D7B4V7"/>
<feature type="compositionally biased region" description="Basic and acidic residues" evidence="1">
    <location>
        <begin position="7"/>
        <end position="18"/>
    </location>
</feature>
<protein>
    <submittedName>
        <fullName evidence="2">Uncharacterized protein</fullName>
    </submittedName>
</protein>
<feature type="compositionally biased region" description="Low complexity" evidence="1">
    <location>
        <begin position="220"/>
        <end position="235"/>
    </location>
</feature>
<feature type="region of interest" description="Disordered" evidence="1">
    <location>
        <begin position="355"/>
        <end position="443"/>
    </location>
</feature>
<dbReference type="STRING" id="1314674.A0A0D7B4V7"/>
<feature type="compositionally biased region" description="Polar residues" evidence="1">
    <location>
        <begin position="80"/>
        <end position="92"/>
    </location>
</feature>
<evidence type="ECO:0000313" key="2">
    <source>
        <dbReference type="EMBL" id="KIY65230.1"/>
    </source>
</evidence>
<feature type="region of interest" description="Disordered" evidence="1">
    <location>
        <begin position="1"/>
        <end position="20"/>
    </location>
</feature>
<reference evidence="2 3" key="1">
    <citation type="journal article" date="2015" name="Fungal Genet. Biol.">
        <title>Evolution of novel wood decay mechanisms in Agaricales revealed by the genome sequences of Fistulina hepatica and Cylindrobasidium torrendii.</title>
        <authorList>
            <person name="Floudas D."/>
            <person name="Held B.W."/>
            <person name="Riley R."/>
            <person name="Nagy L.G."/>
            <person name="Koehler G."/>
            <person name="Ransdell A.S."/>
            <person name="Younus H."/>
            <person name="Chow J."/>
            <person name="Chiniquy J."/>
            <person name="Lipzen A."/>
            <person name="Tritt A."/>
            <person name="Sun H."/>
            <person name="Haridas S."/>
            <person name="LaButti K."/>
            <person name="Ohm R.A."/>
            <person name="Kues U."/>
            <person name="Blanchette R.A."/>
            <person name="Grigoriev I.V."/>
            <person name="Minto R.E."/>
            <person name="Hibbett D.S."/>
        </authorList>
    </citation>
    <scope>NUCLEOTIDE SEQUENCE [LARGE SCALE GENOMIC DNA]</scope>
    <source>
        <strain evidence="2 3">FP15055 ss-10</strain>
    </source>
</reference>
<feature type="compositionally biased region" description="Low complexity" evidence="1">
    <location>
        <begin position="409"/>
        <end position="438"/>
    </location>
</feature>
<feature type="compositionally biased region" description="Polar residues" evidence="1">
    <location>
        <begin position="194"/>
        <end position="208"/>
    </location>
</feature>
<keyword evidence="3" id="KW-1185">Reference proteome</keyword>
<feature type="compositionally biased region" description="Low complexity" evidence="1">
    <location>
        <begin position="369"/>
        <end position="378"/>
    </location>
</feature>
<dbReference type="OrthoDB" id="3367070at2759"/>
<feature type="region of interest" description="Disordered" evidence="1">
    <location>
        <begin position="194"/>
        <end position="305"/>
    </location>
</feature>
<accession>A0A0D7B4V7</accession>